<keyword evidence="1" id="KW-1133">Transmembrane helix</keyword>
<organism evidence="2">
    <name type="scientific">metagenome</name>
    <dbReference type="NCBI Taxonomy" id="256318"/>
    <lineage>
        <taxon>unclassified sequences</taxon>
        <taxon>metagenomes</taxon>
    </lineage>
</organism>
<feature type="transmembrane region" description="Helical" evidence="1">
    <location>
        <begin position="6"/>
        <end position="30"/>
    </location>
</feature>
<reference evidence="2" key="1">
    <citation type="submission" date="2015-08" db="EMBL/GenBank/DDBJ databases">
        <authorList>
            <person name="Babu N.S."/>
            <person name="Beckwith C.J."/>
            <person name="Beseler K.G."/>
            <person name="Brison A."/>
            <person name="Carone J.V."/>
            <person name="Caskin T.P."/>
            <person name="Diamond M."/>
            <person name="Durham M.E."/>
            <person name="Foxe J.M."/>
            <person name="Go M."/>
            <person name="Henderson B.A."/>
            <person name="Jones I.B."/>
            <person name="McGettigan J.A."/>
            <person name="Micheletti S.J."/>
            <person name="Nasrallah M.E."/>
            <person name="Ortiz D."/>
            <person name="Piller C.R."/>
            <person name="Privatt S.R."/>
            <person name="Schneider S.L."/>
            <person name="Sharp S."/>
            <person name="Smith T.C."/>
            <person name="Stanton J.D."/>
            <person name="Ullery H.E."/>
            <person name="Wilson R.J."/>
            <person name="Serrano M.G."/>
            <person name="Buck G."/>
            <person name="Lee V."/>
            <person name="Wang Y."/>
            <person name="Carvalho R."/>
            <person name="Voegtly L."/>
            <person name="Shi R."/>
            <person name="Duckworth R."/>
            <person name="Johnson A."/>
            <person name="Loviza R."/>
            <person name="Walstead R."/>
            <person name="Shah Z."/>
            <person name="Kiflezghi M."/>
            <person name="Wade K."/>
            <person name="Ball S.L."/>
            <person name="Bradley K.W."/>
            <person name="Asai D.J."/>
            <person name="Bowman C.A."/>
            <person name="Russell D.A."/>
            <person name="Pope W.H."/>
            <person name="Jacobs-Sera D."/>
            <person name="Hendrix R.W."/>
            <person name="Hatfull G.F."/>
        </authorList>
    </citation>
    <scope>NUCLEOTIDE SEQUENCE</scope>
</reference>
<dbReference type="EMBL" id="CZKA01000031">
    <property type="protein sequence ID" value="CUR56954.1"/>
    <property type="molecule type" value="Genomic_DNA"/>
</dbReference>
<keyword evidence="1" id="KW-0472">Membrane</keyword>
<protein>
    <submittedName>
        <fullName evidence="2">Uncharacterized protein</fullName>
    </submittedName>
</protein>
<keyword evidence="1" id="KW-0812">Transmembrane</keyword>
<evidence type="ECO:0000256" key="1">
    <source>
        <dbReference type="SAM" id="Phobius"/>
    </source>
</evidence>
<gene>
    <name evidence="2" type="ORF">NOCA2370047</name>
</gene>
<evidence type="ECO:0000313" key="2">
    <source>
        <dbReference type="EMBL" id="CUR56954.1"/>
    </source>
</evidence>
<accession>A0A2P2C4P0</accession>
<name>A0A2P2C4P0_9ZZZZ</name>
<sequence>MDLGGGLLELAGAMVLAAFVFSVIADWTVLERLSARFARLAGPLRRLRRTPPLPPGRPIELIALDVRRLSHRFETSEFRRLSFAKYEGIRRAYDDVLGEACDALGIQHLLGVLPAGHECDLERLRVENLLSQRGLRLTDDAA</sequence>
<proteinExistence type="predicted"/>
<dbReference type="AlphaFoldDB" id="A0A2P2C4P0"/>